<dbReference type="Proteomes" id="UP001057402">
    <property type="component" value="Chromosome 3"/>
</dbReference>
<protein>
    <submittedName>
        <fullName evidence="1">Uncharacterized protein</fullName>
    </submittedName>
</protein>
<organism evidence="1 2">
    <name type="scientific">Melastoma candidum</name>
    <dbReference type="NCBI Taxonomy" id="119954"/>
    <lineage>
        <taxon>Eukaryota</taxon>
        <taxon>Viridiplantae</taxon>
        <taxon>Streptophyta</taxon>
        <taxon>Embryophyta</taxon>
        <taxon>Tracheophyta</taxon>
        <taxon>Spermatophyta</taxon>
        <taxon>Magnoliopsida</taxon>
        <taxon>eudicotyledons</taxon>
        <taxon>Gunneridae</taxon>
        <taxon>Pentapetalae</taxon>
        <taxon>rosids</taxon>
        <taxon>malvids</taxon>
        <taxon>Myrtales</taxon>
        <taxon>Melastomataceae</taxon>
        <taxon>Melastomatoideae</taxon>
        <taxon>Melastomateae</taxon>
        <taxon>Melastoma</taxon>
    </lineage>
</organism>
<evidence type="ECO:0000313" key="1">
    <source>
        <dbReference type="EMBL" id="KAI4384029.1"/>
    </source>
</evidence>
<accession>A0ACB9RYQ5</accession>
<comment type="caution">
    <text evidence="1">The sequence shown here is derived from an EMBL/GenBank/DDBJ whole genome shotgun (WGS) entry which is preliminary data.</text>
</comment>
<gene>
    <name evidence="1" type="ORF">MLD38_009801</name>
</gene>
<name>A0ACB9RYQ5_9MYRT</name>
<keyword evidence="2" id="KW-1185">Reference proteome</keyword>
<evidence type="ECO:0000313" key="2">
    <source>
        <dbReference type="Proteomes" id="UP001057402"/>
    </source>
</evidence>
<proteinExistence type="predicted"/>
<sequence length="393" mass="44555">MEAAATDTSVPDAAAAAPAAVDADGGRPRVDETEVEGFRHHVDEILSKVDQLEQRVKEVEQFYVDAAKKQAYPSRGSSAGKEKDKEKHVPGMKKQQQDTARREANATKRMQELMRQFGAILRQLTQHKWAWPFMQPVDAKGLGLHDYHQVIEKPMDLGTIKDLMEAKDGNGYKSVREIYADVRLVFNNAMKYNSEKNDVHVMARTLLEKFEEKWLQFLPKVTEEEKRREEEAAEVQVDMQLAQEAAYAKMARNISNELFEVDMHLDELREMVVQKCRKISTEEKRNIGTGLGLLSPEDLNKALEIVAQGNPNFLSTAEEIDLDMDAQSESTLWRLKFFVKEALEVQGKASLSGGDNNATNNSNNISNHQSNKRKREICDAIAKTAKKRNRKLP</sequence>
<dbReference type="EMBL" id="CM042882">
    <property type="protein sequence ID" value="KAI4384029.1"/>
    <property type="molecule type" value="Genomic_DNA"/>
</dbReference>
<reference evidence="2" key="1">
    <citation type="journal article" date="2023" name="Front. Plant Sci.">
        <title>Chromosomal-level genome assembly of Melastoma candidum provides insights into trichome evolution.</title>
        <authorList>
            <person name="Zhong Y."/>
            <person name="Wu W."/>
            <person name="Sun C."/>
            <person name="Zou P."/>
            <person name="Liu Y."/>
            <person name="Dai S."/>
            <person name="Zhou R."/>
        </authorList>
    </citation>
    <scope>NUCLEOTIDE SEQUENCE [LARGE SCALE GENOMIC DNA]</scope>
</reference>